<dbReference type="Pfam" id="PF07221">
    <property type="entry name" value="GlcNAc_2-epim"/>
    <property type="match status" value="1"/>
</dbReference>
<keyword evidence="2" id="KW-0413">Isomerase</keyword>
<dbReference type="RefSeq" id="WP_154824744.1">
    <property type="nucleotide sequence ID" value="NZ_JACRTL010000001.1"/>
</dbReference>
<dbReference type="InterPro" id="IPR010819">
    <property type="entry name" value="AGE/CE"/>
</dbReference>
<dbReference type="InterPro" id="IPR008928">
    <property type="entry name" value="6-hairpin_glycosidase_sf"/>
</dbReference>
<sequence>MLLRGKSFCKARQEIEKALFEKIIPFWSLRSIDKKYGGYLLNFDENGEPYEETEKYLVTQARMLWGFSHLSKWKQGEEKEILFQYAQQGLQFLLEHFWDSKYGGFYWKVNRQGVPVDKAKLTYGETFAIYALSEYYLCFGDKTALEYAERTFDLLQIYAADTLNGGYYENIEENWERSNGGVYAGDRKSLDIHMHLMEALTTLYQASGKEIHRRKLIESIKLIMRHMVDQAAGYGYNQFDVSFCQLPAINIYRTWNAEREANEEISTPEDTTSYGHNVELSWLLDHAFEVLKQDFPEYQPVLRKLLDHSLQYGYDFEYGGVYRDGIADKEVLVKDKEWWQNFESLVGYLNGYVKYQDENYAAAFQKTWDFVRDHFMNMEVGESRQLLDRQGKSLVGNMGNAWKGIYHTGRALSECLERLIMLNAREEEADD</sequence>
<proteinExistence type="inferred from homology"/>
<reference evidence="3" key="1">
    <citation type="submission" date="2020-08" db="EMBL/GenBank/DDBJ databases">
        <title>Genome public.</title>
        <authorList>
            <person name="Liu C."/>
            <person name="Sun Q."/>
        </authorList>
    </citation>
    <scope>NUCLEOTIDE SEQUENCE</scope>
    <source>
        <strain evidence="3">NSJ-15</strain>
    </source>
</reference>
<protein>
    <submittedName>
        <fullName evidence="3">AGE family epimerase/isomerase</fullName>
    </submittedName>
</protein>
<gene>
    <name evidence="3" type="ORF">H8702_00705</name>
</gene>
<evidence type="ECO:0000256" key="2">
    <source>
        <dbReference type="ARBA" id="ARBA00023235"/>
    </source>
</evidence>
<keyword evidence="4" id="KW-1185">Reference proteome</keyword>
<dbReference type="GO" id="GO:0005975">
    <property type="term" value="P:carbohydrate metabolic process"/>
    <property type="evidence" value="ECO:0007669"/>
    <property type="project" value="InterPro"/>
</dbReference>
<name>A0A8J6TP06_9FIRM</name>
<comment type="caution">
    <text evidence="3">The sequence shown here is derived from an EMBL/GenBank/DDBJ whole genome shotgun (WGS) entry which is preliminary data.</text>
</comment>
<dbReference type="AlphaFoldDB" id="A0A8J6TP06"/>
<dbReference type="InterPro" id="IPR012341">
    <property type="entry name" value="6hp_glycosidase-like_sf"/>
</dbReference>
<evidence type="ECO:0000313" key="3">
    <source>
        <dbReference type="EMBL" id="MBC8609639.1"/>
    </source>
</evidence>
<evidence type="ECO:0000313" key="4">
    <source>
        <dbReference type="Proteomes" id="UP000632659"/>
    </source>
</evidence>
<dbReference type="GO" id="GO:0016853">
    <property type="term" value="F:isomerase activity"/>
    <property type="evidence" value="ECO:0007669"/>
    <property type="project" value="UniProtKB-KW"/>
</dbReference>
<evidence type="ECO:0000256" key="1">
    <source>
        <dbReference type="ARBA" id="ARBA00008558"/>
    </source>
</evidence>
<organism evidence="3 4">
    <name type="scientific">Massiliimalia timonensis</name>
    <dbReference type="NCBI Taxonomy" id="1987501"/>
    <lineage>
        <taxon>Bacteria</taxon>
        <taxon>Bacillati</taxon>
        <taxon>Bacillota</taxon>
        <taxon>Clostridia</taxon>
        <taxon>Eubacteriales</taxon>
        <taxon>Oscillospiraceae</taxon>
        <taxon>Massiliimalia</taxon>
    </lineage>
</organism>
<comment type="similarity">
    <text evidence="1">Belongs to the N-acylglucosamine 2-epimerase family.</text>
</comment>
<dbReference type="SUPFAM" id="SSF48208">
    <property type="entry name" value="Six-hairpin glycosidases"/>
    <property type="match status" value="1"/>
</dbReference>
<dbReference type="Gene3D" id="1.50.10.10">
    <property type="match status" value="1"/>
</dbReference>
<dbReference type="PANTHER" id="PTHR15108">
    <property type="entry name" value="N-ACYLGLUCOSAMINE-2-EPIMERASE"/>
    <property type="match status" value="1"/>
</dbReference>
<dbReference type="EMBL" id="JACRTL010000001">
    <property type="protein sequence ID" value="MBC8609639.1"/>
    <property type="molecule type" value="Genomic_DNA"/>
</dbReference>
<accession>A0A8J6TP06</accession>
<dbReference type="Proteomes" id="UP000632659">
    <property type="component" value="Unassembled WGS sequence"/>
</dbReference>